<dbReference type="NCBIfam" id="TIGR01510">
    <property type="entry name" value="coaD_prev_kdtB"/>
    <property type="match status" value="1"/>
</dbReference>
<comment type="pathway">
    <text evidence="9">Cofactor biosynthesis; coenzyme A biosynthesis; CoA from (R)-pantothenate: step 4/5.</text>
</comment>
<dbReference type="SUPFAM" id="SSF52374">
    <property type="entry name" value="Nucleotidylyl transferase"/>
    <property type="match status" value="1"/>
</dbReference>
<dbReference type="PANTHER" id="PTHR21342">
    <property type="entry name" value="PHOSPHOPANTETHEINE ADENYLYLTRANSFERASE"/>
    <property type="match status" value="1"/>
</dbReference>
<feature type="binding site" evidence="9">
    <location>
        <begin position="9"/>
        <end position="10"/>
    </location>
    <ligand>
        <name>ATP</name>
        <dbReference type="ChEBI" id="CHEBI:30616"/>
    </ligand>
</feature>
<dbReference type="InterPro" id="IPR004821">
    <property type="entry name" value="Cyt_trans-like"/>
</dbReference>
<feature type="site" description="Transition state stabilizer" evidence="9">
    <location>
        <position position="17"/>
    </location>
</feature>
<feature type="binding site" evidence="9">
    <location>
        <position position="95"/>
    </location>
    <ligand>
        <name>ATP</name>
        <dbReference type="ChEBI" id="CHEBI:30616"/>
    </ligand>
</feature>
<evidence type="ECO:0000313" key="12">
    <source>
        <dbReference type="Proteomes" id="UP000470875"/>
    </source>
</evidence>
<comment type="cofactor">
    <cofactor evidence="9">
        <name>Mg(2+)</name>
        <dbReference type="ChEBI" id="CHEBI:18420"/>
    </cofactor>
</comment>
<dbReference type="Pfam" id="PF01467">
    <property type="entry name" value="CTP_transf_like"/>
    <property type="match status" value="1"/>
</dbReference>
<evidence type="ECO:0000256" key="9">
    <source>
        <dbReference type="HAMAP-Rule" id="MF_00151"/>
    </source>
</evidence>
<dbReference type="RefSeq" id="WP_154543258.1">
    <property type="nucleotide sequence ID" value="NZ_VULO01000002.1"/>
</dbReference>
<keyword evidence="12" id="KW-1185">Reference proteome</keyword>
<keyword evidence="5 9" id="KW-0067">ATP-binding</keyword>
<proteinExistence type="inferred from homology"/>
<dbReference type="GO" id="GO:0005524">
    <property type="term" value="F:ATP binding"/>
    <property type="evidence" value="ECO:0007669"/>
    <property type="project" value="UniProtKB-KW"/>
</dbReference>
<evidence type="ECO:0000256" key="2">
    <source>
        <dbReference type="ARBA" id="ARBA00022679"/>
    </source>
</evidence>
<keyword evidence="7 9" id="KW-0173">Coenzyme A biosynthesis</keyword>
<evidence type="ECO:0000256" key="1">
    <source>
        <dbReference type="ARBA" id="ARBA00022490"/>
    </source>
</evidence>
<evidence type="ECO:0000256" key="6">
    <source>
        <dbReference type="ARBA" id="ARBA00022842"/>
    </source>
</evidence>
<comment type="subunit">
    <text evidence="9">Homohexamer.</text>
</comment>
<feature type="binding site" evidence="9">
    <location>
        <position position="84"/>
    </location>
    <ligand>
        <name>substrate</name>
    </ligand>
</feature>
<dbReference type="InterPro" id="IPR001980">
    <property type="entry name" value="PPAT"/>
</dbReference>
<feature type="binding site" evidence="9">
    <location>
        <position position="17"/>
    </location>
    <ligand>
        <name>ATP</name>
        <dbReference type="ChEBI" id="CHEBI:30616"/>
    </ligand>
</feature>
<evidence type="ECO:0000256" key="8">
    <source>
        <dbReference type="ARBA" id="ARBA00029346"/>
    </source>
</evidence>
<dbReference type="EC" id="2.7.7.3" evidence="9"/>
<feature type="binding site" evidence="9">
    <location>
        <position position="70"/>
    </location>
    <ligand>
        <name>substrate</name>
    </ligand>
</feature>
<dbReference type="GO" id="GO:0005737">
    <property type="term" value="C:cytoplasm"/>
    <property type="evidence" value="ECO:0007669"/>
    <property type="project" value="UniProtKB-SubCell"/>
</dbReference>
<accession>A0A6N7W2N1</accession>
<dbReference type="InterPro" id="IPR014729">
    <property type="entry name" value="Rossmann-like_a/b/a_fold"/>
</dbReference>
<keyword evidence="6 9" id="KW-0460">Magnesium</keyword>
<dbReference type="Gene3D" id="3.40.50.620">
    <property type="entry name" value="HUPs"/>
    <property type="match status" value="1"/>
</dbReference>
<keyword evidence="3 9" id="KW-0548">Nucleotidyltransferase</keyword>
<comment type="subcellular location">
    <subcellularLocation>
        <location evidence="9">Cytoplasm</location>
    </subcellularLocation>
</comment>
<feature type="binding site" evidence="9">
    <location>
        <begin position="85"/>
        <end position="87"/>
    </location>
    <ligand>
        <name>ATP</name>
        <dbReference type="ChEBI" id="CHEBI:30616"/>
    </ligand>
</feature>
<dbReference type="EMBL" id="VULO01000002">
    <property type="protein sequence ID" value="MSS83661.1"/>
    <property type="molecule type" value="Genomic_DNA"/>
</dbReference>
<protein>
    <recommendedName>
        <fullName evidence="9">Phosphopantetheine adenylyltransferase</fullName>
        <ecNumber evidence="9">2.7.7.3</ecNumber>
    </recommendedName>
    <alternativeName>
        <fullName evidence="9">Dephospho-CoA pyrophosphorylase</fullName>
    </alternativeName>
    <alternativeName>
        <fullName evidence="9">Pantetheine-phosphate adenylyltransferase</fullName>
        <shortName evidence="9">PPAT</shortName>
    </alternativeName>
</protein>
<comment type="similarity">
    <text evidence="9">Belongs to the bacterial CoaD family.</text>
</comment>
<dbReference type="AlphaFoldDB" id="A0A6N7W2N1"/>
<evidence type="ECO:0000256" key="5">
    <source>
        <dbReference type="ARBA" id="ARBA00022840"/>
    </source>
</evidence>
<dbReference type="PRINTS" id="PR01020">
    <property type="entry name" value="LPSBIOSNTHSS"/>
</dbReference>
<sequence length="157" mass="16598">MTTAIIPGSFDPPTVGHLAVIEIAQRCFDRVVVAVGVNPAKHTWFSALERVEMILESTSGVEVVEFDGLLADTAGNVGADCIVKGLRGAGDLEYEQGQAWANGELGAPPTLFLPTDPSLAYISSSLVKDMCRLGIDVSAYVPPATAQRLLLRGEENA</sequence>
<organism evidence="11 12">
    <name type="scientific">Scrofimicrobium canadense</name>
    <dbReference type="NCBI Taxonomy" id="2652290"/>
    <lineage>
        <taxon>Bacteria</taxon>
        <taxon>Bacillati</taxon>
        <taxon>Actinomycetota</taxon>
        <taxon>Actinomycetes</taxon>
        <taxon>Actinomycetales</taxon>
        <taxon>Actinomycetaceae</taxon>
        <taxon>Scrofimicrobium</taxon>
    </lineage>
</organism>
<feature type="binding site" evidence="9">
    <location>
        <position position="41"/>
    </location>
    <ligand>
        <name>substrate</name>
    </ligand>
</feature>
<keyword evidence="4 9" id="KW-0547">Nucleotide-binding</keyword>
<evidence type="ECO:0000256" key="3">
    <source>
        <dbReference type="ARBA" id="ARBA00022695"/>
    </source>
</evidence>
<feature type="binding site" evidence="9">
    <location>
        <position position="9"/>
    </location>
    <ligand>
        <name>substrate</name>
    </ligand>
</feature>
<feature type="domain" description="Cytidyltransferase-like" evidence="10">
    <location>
        <begin position="5"/>
        <end position="128"/>
    </location>
</feature>
<dbReference type="Proteomes" id="UP000470875">
    <property type="component" value="Unassembled WGS sequence"/>
</dbReference>
<comment type="caution">
    <text evidence="11">The sequence shown here is derived from an EMBL/GenBank/DDBJ whole genome shotgun (WGS) entry which is preliminary data.</text>
</comment>
<dbReference type="PANTHER" id="PTHR21342:SF1">
    <property type="entry name" value="PHOSPHOPANTETHEINE ADENYLYLTRANSFERASE"/>
    <property type="match status" value="1"/>
</dbReference>
<evidence type="ECO:0000313" key="11">
    <source>
        <dbReference type="EMBL" id="MSS83661.1"/>
    </source>
</evidence>
<evidence type="ECO:0000256" key="7">
    <source>
        <dbReference type="ARBA" id="ARBA00022993"/>
    </source>
</evidence>
<evidence type="ECO:0000259" key="10">
    <source>
        <dbReference type="Pfam" id="PF01467"/>
    </source>
</evidence>
<dbReference type="HAMAP" id="MF_00151">
    <property type="entry name" value="PPAT_bact"/>
    <property type="match status" value="1"/>
</dbReference>
<comment type="catalytic activity">
    <reaction evidence="8 9">
        <text>(R)-4'-phosphopantetheine + ATP + H(+) = 3'-dephospho-CoA + diphosphate</text>
        <dbReference type="Rhea" id="RHEA:19801"/>
        <dbReference type="ChEBI" id="CHEBI:15378"/>
        <dbReference type="ChEBI" id="CHEBI:30616"/>
        <dbReference type="ChEBI" id="CHEBI:33019"/>
        <dbReference type="ChEBI" id="CHEBI:57328"/>
        <dbReference type="ChEBI" id="CHEBI:61723"/>
        <dbReference type="EC" id="2.7.7.3"/>
    </reaction>
</comment>
<dbReference type="UniPathway" id="UPA00241">
    <property type="reaction ID" value="UER00355"/>
</dbReference>
<name>A0A6N7W2N1_9ACTO</name>
<reference evidence="11 12" key="1">
    <citation type="submission" date="2019-08" db="EMBL/GenBank/DDBJ databases">
        <title>In-depth cultivation of the pig gut microbiome towards novel bacterial diversity and tailored functional studies.</title>
        <authorList>
            <person name="Wylensek D."/>
            <person name="Hitch T.C.A."/>
            <person name="Clavel T."/>
        </authorList>
    </citation>
    <scope>NUCLEOTIDE SEQUENCE [LARGE SCALE GENOMIC DNA]</scope>
    <source>
        <strain evidence="11 12">WB03_NA08</strain>
    </source>
</reference>
<gene>
    <name evidence="9 11" type="primary">coaD</name>
    <name evidence="11" type="ORF">FYJ24_02555</name>
</gene>
<evidence type="ECO:0000256" key="4">
    <source>
        <dbReference type="ARBA" id="ARBA00022741"/>
    </source>
</evidence>
<dbReference type="GO" id="GO:0015937">
    <property type="term" value="P:coenzyme A biosynthetic process"/>
    <property type="evidence" value="ECO:0007669"/>
    <property type="project" value="UniProtKB-UniRule"/>
</dbReference>
<dbReference type="NCBIfam" id="TIGR00125">
    <property type="entry name" value="cyt_tran_rel"/>
    <property type="match status" value="1"/>
</dbReference>
<keyword evidence="2 9" id="KW-0808">Transferase</keyword>
<keyword evidence="1 9" id="KW-0963">Cytoplasm</keyword>
<feature type="binding site" evidence="9">
    <location>
        <begin position="119"/>
        <end position="125"/>
    </location>
    <ligand>
        <name>ATP</name>
        <dbReference type="ChEBI" id="CHEBI:30616"/>
    </ligand>
</feature>
<dbReference type="GO" id="GO:0004595">
    <property type="term" value="F:pantetheine-phosphate adenylyltransferase activity"/>
    <property type="evidence" value="ECO:0007669"/>
    <property type="project" value="UniProtKB-UniRule"/>
</dbReference>
<comment type="function">
    <text evidence="9">Reversibly transfers an adenylyl group from ATP to 4'-phosphopantetheine, yielding dephospho-CoA (dPCoA) and pyrophosphate.</text>
</comment>